<name>A0A9X3XLP6_9CLOT</name>
<feature type="transmembrane region" description="Helical" evidence="1">
    <location>
        <begin position="27"/>
        <end position="48"/>
    </location>
</feature>
<organism evidence="2 3">
    <name type="scientific">Clostridium tertium</name>
    <dbReference type="NCBI Taxonomy" id="1559"/>
    <lineage>
        <taxon>Bacteria</taxon>
        <taxon>Bacillati</taxon>
        <taxon>Bacillota</taxon>
        <taxon>Clostridia</taxon>
        <taxon>Eubacteriales</taxon>
        <taxon>Clostridiaceae</taxon>
        <taxon>Clostridium</taxon>
    </lineage>
</organism>
<sequence>MLISIETTLMAIVCLLFRDDSNNNLNFLLGLASVGLFIIALVTNIYGFKKNGDLKRLKDKIFIKI</sequence>
<evidence type="ECO:0000256" key="1">
    <source>
        <dbReference type="SAM" id="Phobius"/>
    </source>
</evidence>
<evidence type="ECO:0000313" key="2">
    <source>
        <dbReference type="EMBL" id="MDC4240826.1"/>
    </source>
</evidence>
<keyword evidence="1" id="KW-1133">Transmembrane helix</keyword>
<keyword evidence="1" id="KW-0472">Membrane</keyword>
<dbReference type="Proteomes" id="UP001141183">
    <property type="component" value="Unassembled WGS sequence"/>
</dbReference>
<keyword evidence="1" id="KW-0812">Transmembrane</keyword>
<proteinExistence type="predicted"/>
<dbReference type="EMBL" id="JAMRYU010000011">
    <property type="protein sequence ID" value="MDC4240826.1"/>
    <property type="molecule type" value="Genomic_DNA"/>
</dbReference>
<gene>
    <name evidence="2" type="ORF">NE398_11720</name>
</gene>
<accession>A0A9X3XLP6</accession>
<evidence type="ECO:0000313" key="3">
    <source>
        <dbReference type="Proteomes" id="UP001141183"/>
    </source>
</evidence>
<protein>
    <submittedName>
        <fullName evidence="2">Uncharacterized protein</fullName>
    </submittedName>
</protein>
<keyword evidence="3" id="KW-1185">Reference proteome</keyword>
<dbReference type="RefSeq" id="WP_078234051.1">
    <property type="nucleotide sequence ID" value="NZ_JAMRYU010000011.1"/>
</dbReference>
<reference evidence="2" key="1">
    <citation type="submission" date="2022-05" db="EMBL/GenBank/DDBJ databases">
        <title>Draft genome sequence of Clostridium tertium strain CP3 isolated from Peru.</title>
        <authorList>
            <person name="Hurtado R."/>
            <person name="Lima L."/>
            <person name="Sousa T."/>
            <person name="Jaiswal A.K."/>
            <person name="Tiwari S."/>
            <person name="Maturrano L."/>
            <person name="Brenig B."/>
            <person name="Azevedo V."/>
        </authorList>
    </citation>
    <scope>NUCLEOTIDE SEQUENCE</scope>
    <source>
        <strain evidence="2">CP3</strain>
    </source>
</reference>
<dbReference type="AlphaFoldDB" id="A0A9X3XLP6"/>
<comment type="caution">
    <text evidence="2">The sequence shown here is derived from an EMBL/GenBank/DDBJ whole genome shotgun (WGS) entry which is preliminary data.</text>
</comment>